<dbReference type="GO" id="GO:0016787">
    <property type="term" value="F:hydrolase activity"/>
    <property type="evidence" value="ECO:0007669"/>
    <property type="project" value="UniProtKB-KW"/>
</dbReference>
<sequence>MLMDEVWFHLSNQLETLQVQASLAAQQGQQWCAAWLAQLQEFIQQLCDEQHAQYAKDIALGMAASVQRGWQEIQFQYYNSQWNTIDFYRQMGTLCAGKVSRREAMFCLTGLMIGTVTGYYIGVTWKPASRHVHHIKAIACHHYYGIEGVLMIDDSEMPTIKKSNELLIQVKAASLNVIDTKICSGYSRIYRRLLNSGKQKELPVTLGRDCAGVIVDVGQGVINFDIGDEVFLAVPSWASGTMAEYIIVPETQVARRPKSCNFEASASLPYNGCLAWDALVNRSVIKEGNAKGKRVLVFGGSTPIGCILMQLIKLWGGYVVTACRTDAVPIMRALGADEVMIINETDIEKELQLHDKYDAIFYTDNQPFQEHILKKHLLPHGSYVSTVPEQLTSDSLGFICGSIFAGCVRIKLLVQYMFGFNMHQWKEGAKLNVAYLRTLCELTDANQLQTVVDRVYAPYNIERALLHVLDPNSIGIGVEFGKTLKNESNRPCVDIWWFSIKYVHRLYSLLHQAYGSIIDCNMRMQNTDSKILSPRYEDRVDRGSRSKAQNQTQDRQVTITTYRTSGAMSAINFDKPKIPMSAKCHARETDNCVIQTFSERRMWQCAASRQFPQDERGLKVESLNNCDLIKTIEDDQEVPDYSENSDEEDDYQPRKQKKKESKDFDSGFQFTAAEHNQDPWNDLSKYIKRKPNTKLDDKIKKVRKEYKQAGTEDDPVKIEPEIDQDDDTISLSEDELKKDTFKTKEKKGKVKKSVKEEDEEAVDFEEYTDSQTHATFYQMNLSRPLLKAITTMNFVQPTPIQSATIPVALMGRDICGCAATGTGKTAAYMLPTLERLLYRPLDGPAISRVLVLVPTRELGVQVYQVTKQLAQFTTVEVGLSVGGLDVKVQEGVLRKNPDIVIATPGRLIDHLRNAPTFSLDSIEVLILDEADRMLDEYFAEQMKYIVKQCSRSRQTILFSATMTEEVKDLAAVSLDKPIKIFVDSNQDVAFNLRQEFIRIRKEREGDREAILAALVCRTFHDHAMVFVQTKKQAHRLHILLGLLGVKIGELHGNLTQPQRLENLRKFKDEEIDILLATDVAARGLDISGVKTVINFVMPATLQHYIHRVGRTARAGRGGVSVSLAGEQERSLVKEVIKQAKNPVKNRIIPPDIIEKYNKKLQSLEPDVERILQEEKSERELAKVENEANRVEKLLKVEDGKDKRSWFQSNKERKREKDNFRLTKKQIGKNKKHEKEPPNIVQEKKKKAQNDPKKDTAEDRAKKELEKIAAYQARLAKKSNRQKKIRTVMDENNRDSAKKGSLKRPRSSFAADLTDTSKKGVKKMRYEANVKKKQNTFKTQQKSKFATKGKGQKKSFKKR</sequence>
<dbReference type="GO" id="GO:0005524">
    <property type="term" value="F:ATP binding"/>
    <property type="evidence" value="ECO:0007669"/>
    <property type="project" value="UniProtKB-KW"/>
</dbReference>
<feature type="region of interest" description="Disordered" evidence="18">
    <location>
        <begin position="1203"/>
        <end position="1358"/>
    </location>
</feature>
<dbReference type="InterPro" id="IPR036291">
    <property type="entry name" value="NAD(P)-bd_dom_sf"/>
</dbReference>
<evidence type="ECO:0000256" key="14">
    <source>
        <dbReference type="ARBA" id="ARBA00043999"/>
    </source>
</evidence>
<dbReference type="GO" id="GO:0016491">
    <property type="term" value="F:oxidoreductase activity"/>
    <property type="evidence" value="ECO:0007669"/>
    <property type="project" value="UniProtKB-KW"/>
</dbReference>
<evidence type="ECO:0000256" key="3">
    <source>
        <dbReference type="ARBA" id="ARBA00010371"/>
    </source>
</evidence>
<evidence type="ECO:0000256" key="15">
    <source>
        <dbReference type="ARBA" id="ARBA00047984"/>
    </source>
</evidence>
<keyword evidence="5" id="KW-0690">Ribosome biogenesis</keyword>
<dbReference type="GO" id="GO:0003724">
    <property type="term" value="F:RNA helicase activity"/>
    <property type="evidence" value="ECO:0007669"/>
    <property type="project" value="UniProtKB-EC"/>
</dbReference>
<dbReference type="Pfam" id="PF00271">
    <property type="entry name" value="Helicase_C"/>
    <property type="match status" value="1"/>
</dbReference>
<dbReference type="Pfam" id="PF00270">
    <property type="entry name" value="DEAD"/>
    <property type="match status" value="1"/>
</dbReference>
<dbReference type="CDD" id="cd17947">
    <property type="entry name" value="DEADc_DDX27"/>
    <property type="match status" value="1"/>
</dbReference>
<dbReference type="PROSITE" id="PS51194">
    <property type="entry name" value="HELICASE_CTER"/>
    <property type="match status" value="1"/>
</dbReference>
<dbReference type="GO" id="GO:0010468">
    <property type="term" value="P:regulation of gene expression"/>
    <property type="evidence" value="ECO:0007669"/>
    <property type="project" value="UniProtKB-ARBA"/>
</dbReference>
<evidence type="ECO:0000256" key="1">
    <source>
        <dbReference type="ARBA" id="ARBA00004173"/>
    </source>
</evidence>
<dbReference type="CDD" id="cd08248">
    <property type="entry name" value="RTN4I1"/>
    <property type="match status" value="1"/>
</dbReference>
<feature type="compositionally biased region" description="Acidic residues" evidence="18">
    <location>
        <begin position="634"/>
        <end position="650"/>
    </location>
</feature>
<protein>
    <recommendedName>
        <fullName evidence="4">RNA helicase</fullName>
        <ecNumber evidence="4">3.6.4.13</ecNumber>
    </recommendedName>
</protein>
<dbReference type="InterPro" id="IPR000629">
    <property type="entry name" value="RNA-helicase_DEAD-box_CS"/>
</dbReference>
<dbReference type="Gene3D" id="3.40.50.720">
    <property type="entry name" value="NAD(P)-binding Rossmann-like Domain"/>
    <property type="match status" value="1"/>
</dbReference>
<comment type="subcellular location">
    <subcellularLocation>
        <location evidence="1">Mitochondrion</location>
    </subcellularLocation>
    <subcellularLocation>
        <location evidence="2">Nucleus</location>
        <location evidence="2">Nucleolus</location>
    </subcellularLocation>
</comment>
<evidence type="ECO:0000256" key="12">
    <source>
        <dbReference type="ARBA" id="ARBA00023128"/>
    </source>
</evidence>
<feature type="domain" description="DEAD-box RNA helicase Q" evidence="21">
    <location>
        <begin position="774"/>
        <end position="802"/>
    </location>
</feature>
<dbReference type="CDD" id="cd18787">
    <property type="entry name" value="SF2_C_DEAD"/>
    <property type="match status" value="1"/>
</dbReference>
<comment type="caution">
    <text evidence="22">The sequence shown here is derived from an EMBL/GenBank/DDBJ whole genome shotgun (WGS) entry which is preliminary data.</text>
</comment>
<feature type="compositionally biased region" description="Polar residues" evidence="18">
    <location>
        <begin position="546"/>
        <end position="556"/>
    </location>
</feature>
<feature type="compositionally biased region" description="Basic and acidic residues" evidence="18">
    <location>
        <begin position="1203"/>
        <end position="1220"/>
    </location>
</feature>
<feature type="compositionally biased region" description="Basic residues" evidence="18">
    <location>
        <begin position="1221"/>
        <end position="1231"/>
    </location>
</feature>
<dbReference type="SUPFAM" id="SSF51735">
    <property type="entry name" value="NAD(P)-binding Rossmann-fold domains"/>
    <property type="match status" value="1"/>
</dbReference>
<dbReference type="SUPFAM" id="SSF50129">
    <property type="entry name" value="GroES-like"/>
    <property type="match status" value="1"/>
</dbReference>
<dbReference type="Gene3D" id="3.90.180.10">
    <property type="entry name" value="Medium-chain alcohol dehydrogenases, catalytic domain"/>
    <property type="match status" value="1"/>
</dbReference>
<comment type="catalytic activity">
    <reaction evidence="15">
        <text>ATP + H2O = ADP + phosphate + H(+)</text>
        <dbReference type="Rhea" id="RHEA:13065"/>
        <dbReference type="ChEBI" id="CHEBI:15377"/>
        <dbReference type="ChEBI" id="CHEBI:15378"/>
        <dbReference type="ChEBI" id="CHEBI:30616"/>
        <dbReference type="ChEBI" id="CHEBI:43474"/>
        <dbReference type="ChEBI" id="CHEBI:456216"/>
        <dbReference type="EC" id="3.6.4.13"/>
    </reaction>
</comment>
<keyword evidence="7" id="KW-0378">Hydrolase</keyword>
<dbReference type="InterPro" id="IPR014014">
    <property type="entry name" value="RNA_helicase_DEAD_Q_motif"/>
</dbReference>
<keyword evidence="8 22" id="KW-0347">Helicase</keyword>
<dbReference type="EC" id="3.6.4.13" evidence="4"/>
<dbReference type="InterPro" id="IPR011032">
    <property type="entry name" value="GroES-like_sf"/>
</dbReference>
<accession>A0A4S2KG75</accession>
<evidence type="ECO:0000256" key="2">
    <source>
        <dbReference type="ARBA" id="ARBA00004604"/>
    </source>
</evidence>
<evidence type="ECO:0000256" key="18">
    <source>
        <dbReference type="SAM" id="MobiDB-lite"/>
    </source>
</evidence>
<evidence type="ECO:0000256" key="11">
    <source>
        <dbReference type="ARBA" id="ARBA00023002"/>
    </source>
</evidence>
<evidence type="ECO:0000256" key="6">
    <source>
        <dbReference type="ARBA" id="ARBA00022741"/>
    </source>
</evidence>
<evidence type="ECO:0000259" key="21">
    <source>
        <dbReference type="PROSITE" id="PS51195"/>
    </source>
</evidence>
<evidence type="ECO:0000259" key="19">
    <source>
        <dbReference type="PROSITE" id="PS51192"/>
    </source>
</evidence>
<feature type="region of interest" description="Disordered" evidence="18">
    <location>
        <begin position="634"/>
        <end position="663"/>
    </location>
</feature>
<dbReference type="InterPro" id="IPR037397">
    <property type="entry name" value="RTN4IP1"/>
</dbReference>
<keyword evidence="17" id="KW-0175">Coiled coil</keyword>
<feature type="compositionally biased region" description="Basic residues" evidence="18">
    <location>
        <begin position="1274"/>
        <end position="1285"/>
    </location>
</feature>
<keyword evidence="23" id="KW-1185">Reference proteome</keyword>
<feature type="compositionally biased region" description="Basic and acidic residues" evidence="18">
    <location>
        <begin position="535"/>
        <end position="544"/>
    </location>
</feature>
<evidence type="ECO:0000256" key="9">
    <source>
        <dbReference type="ARBA" id="ARBA00022840"/>
    </source>
</evidence>
<feature type="compositionally biased region" description="Basic and acidic residues" evidence="18">
    <location>
        <begin position="1286"/>
        <end position="1297"/>
    </location>
</feature>
<dbReference type="GO" id="GO:0003676">
    <property type="term" value="F:nucleic acid binding"/>
    <property type="evidence" value="ECO:0007669"/>
    <property type="project" value="InterPro"/>
</dbReference>
<evidence type="ECO:0000256" key="13">
    <source>
        <dbReference type="ARBA" id="ARBA00023242"/>
    </source>
</evidence>
<dbReference type="PANTHER" id="PTHR47959:SF1">
    <property type="entry name" value="ATP-DEPENDENT RNA HELICASE DBPA"/>
    <property type="match status" value="1"/>
</dbReference>
<keyword evidence="13" id="KW-0539">Nucleus</keyword>
<keyword evidence="9" id="KW-0067">ATP-binding</keyword>
<dbReference type="PROSITE" id="PS51192">
    <property type="entry name" value="HELICASE_ATP_BIND_1"/>
    <property type="match status" value="1"/>
</dbReference>
<feature type="region of interest" description="Disordered" evidence="18">
    <location>
        <begin position="706"/>
        <end position="728"/>
    </location>
</feature>
<feature type="domain" description="Helicase ATP-binding" evidence="19">
    <location>
        <begin position="805"/>
        <end position="980"/>
    </location>
</feature>
<dbReference type="Pfam" id="PF08240">
    <property type="entry name" value="ADH_N"/>
    <property type="match status" value="1"/>
</dbReference>
<feature type="domain" description="Helicase C-terminal" evidence="20">
    <location>
        <begin position="991"/>
        <end position="1171"/>
    </location>
</feature>
<dbReference type="STRING" id="300112.A0A4S2KG75"/>
<evidence type="ECO:0000256" key="16">
    <source>
        <dbReference type="PROSITE-ProRule" id="PRU00552"/>
    </source>
</evidence>
<proteinExistence type="inferred from homology"/>
<evidence type="ECO:0000256" key="10">
    <source>
        <dbReference type="ARBA" id="ARBA00022946"/>
    </source>
</evidence>
<feature type="coiled-coil region" evidence="17">
    <location>
        <begin position="1153"/>
        <end position="1200"/>
    </location>
</feature>
<organism evidence="22 23">
    <name type="scientific">Temnothorax longispinosus</name>
    <dbReference type="NCBI Taxonomy" id="300112"/>
    <lineage>
        <taxon>Eukaryota</taxon>
        <taxon>Metazoa</taxon>
        <taxon>Ecdysozoa</taxon>
        <taxon>Arthropoda</taxon>
        <taxon>Hexapoda</taxon>
        <taxon>Insecta</taxon>
        <taxon>Pterygota</taxon>
        <taxon>Neoptera</taxon>
        <taxon>Endopterygota</taxon>
        <taxon>Hymenoptera</taxon>
        <taxon>Apocrita</taxon>
        <taxon>Aculeata</taxon>
        <taxon>Formicoidea</taxon>
        <taxon>Formicidae</taxon>
        <taxon>Myrmicinae</taxon>
        <taxon>Temnothorax</taxon>
    </lineage>
</organism>
<dbReference type="GO" id="GO:0006364">
    <property type="term" value="P:rRNA processing"/>
    <property type="evidence" value="ECO:0007669"/>
    <property type="project" value="UniProtKB-ARBA"/>
</dbReference>
<dbReference type="PROSITE" id="PS00039">
    <property type="entry name" value="DEAD_ATP_HELICASE"/>
    <property type="match status" value="1"/>
</dbReference>
<keyword evidence="6" id="KW-0547">Nucleotide-binding</keyword>
<evidence type="ECO:0000313" key="23">
    <source>
        <dbReference type="Proteomes" id="UP000310200"/>
    </source>
</evidence>
<dbReference type="SMART" id="SM00490">
    <property type="entry name" value="HELICc"/>
    <property type="match status" value="1"/>
</dbReference>
<dbReference type="SMART" id="SM00487">
    <property type="entry name" value="DEXDc"/>
    <property type="match status" value="1"/>
</dbReference>
<feature type="region of interest" description="Disordered" evidence="18">
    <location>
        <begin position="531"/>
        <end position="556"/>
    </location>
</feature>
<feature type="compositionally biased region" description="Basic residues" evidence="18">
    <location>
        <begin position="1344"/>
        <end position="1358"/>
    </location>
</feature>
<comment type="similarity">
    <text evidence="3">Belongs to the zinc-containing alcohol dehydrogenase family. Quinone oxidoreductase subfamily.</text>
</comment>
<dbReference type="InterPro" id="IPR020843">
    <property type="entry name" value="ER"/>
</dbReference>
<dbReference type="GO" id="GO:0005829">
    <property type="term" value="C:cytosol"/>
    <property type="evidence" value="ECO:0007669"/>
    <property type="project" value="TreeGrafter"/>
</dbReference>
<dbReference type="GO" id="GO:0005730">
    <property type="term" value="C:nucleolus"/>
    <property type="evidence" value="ECO:0007669"/>
    <property type="project" value="UniProtKB-SubCell"/>
</dbReference>
<keyword evidence="10" id="KW-0809">Transit peptide</keyword>
<evidence type="ECO:0000313" key="22">
    <source>
        <dbReference type="EMBL" id="TGZ48445.1"/>
    </source>
</evidence>
<dbReference type="PANTHER" id="PTHR47959">
    <property type="entry name" value="ATP-DEPENDENT RNA HELICASE RHLE-RELATED"/>
    <property type="match status" value="1"/>
</dbReference>
<keyword evidence="12" id="KW-0496">Mitochondrion</keyword>
<keyword evidence="11" id="KW-0560">Oxidoreductase</keyword>
<gene>
    <name evidence="22" type="ORF">DBV15_09008</name>
</gene>
<reference evidence="22 23" key="1">
    <citation type="journal article" date="2019" name="Philos. Trans. R. Soc. Lond., B, Biol. Sci.">
        <title>Ant behaviour and brain gene expression of defending hosts depend on the ecological success of the intruding social parasite.</title>
        <authorList>
            <person name="Kaur R."/>
            <person name="Stoldt M."/>
            <person name="Jongepier E."/>
            <person name="Feldmeyer B."/>
            <person name="Menzel F."/>
            <person name="Bornberg-Bauer E."/>
            <person name="Foitzik S."/>
        </authorList>
    </citation>
    <scope>NUCLEOTIDE SEQUENCE [LARGE SCALE GENOMIC DNA]</scope>
    <source>
        <tissue evidence="22">Whole body</tissue>
    </source>
</reference>
<dbReference type="InterPro" id="IPR011545">
    <property type="entry name" value="DEAD/DEAH_box_helicase_dom"/>
</dbReference>
<dbReference type="Proteomes" id="UP000310200">
    <property type="component" value="Unassembled WGS sequence"/>
</dbReference>
<evidence type="ECO:0000256" key="5">
    <source>
        <dbReference type="ARBA" id="ARBA00022517"/>
    </source>
</evidence>
<dbReference type="InterPro" id="IPR014001">
    <property type="entry name" value="Helicase_ATP-bd"/>
</dbReference>
<dbReference type="PROSITE" id="PS51195">
    <property type="entry name" value="Q_MOTIF"/>
    <property type="match status" value="1"/>
</dbReference>
<dbReference type="SUPFAM" id="SSF52540">
    <property type="entry name" value="P-loop containing nucleoside triphosphate hydrolases"/>
    <property type="match status" value="1"/>
</dbReference>
<dbReference type="EMBL" id="QBLH01002480">
    <property type="protein sequence ID" value="TGZ48445.1"/>
    <property type="molecule type" value="Genomic_DNA"/>
</dbReference>
<dbReference type="FunFam" id="3.40.50.300:FF:000842">
    <property type="entry name" value="ATP-dependent RNA helicase DRS1"/>
    <property type="match status" value="1"/>
</dbReference>
<feature type="compositionally biased region" description="Basic and acidic residues" evidence="18">
    <location>
        <begin position="1247"/>
        <end position="1266"/>
    </location>
</feature>
<dbReference type="SMART" id="SM00829">
    <property type="entry name" value="PKS_ER"/>
    <property type="match status" value="1"/>
</dbReference>
<dbReference type="InterPro" id="IPR050079">
    <property type="entry name" value="DEAD_box_RNA_helicase"/>
</dbReference>
<feature type="short sequence motif" description="Q motif" evidence="16">
    <location>
        <begin position="774"/>
        <end position="802"/>
    </location>
</feature>
<dbReference type="GO" id="GO:0005739">
    <property type="term" value="C:mitochondrion"/>
    <property type="evidence" value="ECO:0007669"/>
    <property type="project" value="UniProtKB-SubCell"/>
</dbReference>
<comment type="similarity">
    <text evidence="14">Belongs to the DEAD box helicase family. DDX27/DRS1 subfamily.</text>
</comment>
<name>A0A4S2KG75_9HYME</name>
<evidence type="ECO:0000256" key="8">
    <source>
        <dbReference type="ARBA" id="ARBA00022806"/>
    </source>
</evidence>
<dbReference type="Gene3D" id="3.40.50.300">
    <property type="entry name" value="P-loop containing nucleotide triphosphate hydrolases"/>
    <property type="match status" value="2"/>
</dbReference>
<dbReference type="InterPro" id="IPR027417">
    <property type="entry name" value="P-loop_NTPase"/>
</dbReference>
<evidence type="ECO:0000256" key="17">
    <source>
        <dbReference type="SAM" id="Coils"/>
    </source>
</evidence>
<evidence type="ECO:0000256" key="4">
    <source>
        <dbReference type="ARBA" id="ARBA00012552"/>
    </source>
</evidence>
<dbReference type="InterPro" id="IPR013154">
    <property type="entry name" value="ADH-like_N"/>
</dbReference>
<dbReference type="InterPro" id="IPR001650">
    <property type="entry name" value="Helicase_C-like"/>
</dbReference>
<evidence type="ECO:0000256" key="7">
    <source>
        <dbReference type="ARBA" id="ARBA00022801"/>
    </source>
</evidence>
<evidence type="ECO:0000259" key="20">
    <source>
        <dbReference type="PROSITE" id="PS51194"/>
    </source>
</evidence>